<evidence type="ECO:0000313" key="2">
    <source>
        <dbReference type="EMBL" id="KAK4812740.1"/>
    </source>
</evidence>
<organism evidence="2 3">
    <name type="scientific">Mycteria americana</name>
    <name type="common">Wood stork</name>
    <dbReference type="NCBI Taxonomy" id="33587"/>
    <lineage>
        <taxon>Eukaryota</taxon>
        <taxon>Metazoa</taxon>
        <taxon>Chordata</taxon>
        <taxon>Craniata</taxon>
        <taxon>Vertebrata</taxon>
        <taxon>Euteleostomi</taxon>
        <taxon>Archelosauria</taxon>
        <taxon>Archosauria</taxon>
        <taxon>Dinosauria</taxon>
        <taxon>Saurischia</taxon>
        <taxon>Theropoda</taxon>
        <taxon>Coelurosauria</taxon>
        <taxon>Aves</taxon>
        <taxon>Neognathae</taxon>
        <taxon>Neoaves</taxon>
        <taxon>Aequornithes</taxon>
        <taxon>Ciconiiformes</taxon>
        <taxon>Ciconiidae</taxon>
        <taxon>Mycteria</taxon>
    </lineage>
</organism>
<proteinExistence type="predicted"/>
<dbReference type="PANTHER" id="PTHR33332">
    <property type="entry name" value="REVERSE TRANSCRIPTASE DOMAIN-CONTAINING PROTEIN"/>
    <property type="match status" value="1"/>
</dbReference>
<comment type="caution">
    <text evidence="2">The sequence shown here is derived from an EMBL/GenBank/DDBJ whole genome shotgun (WGS) entry which is preliminary data.</text>
</comment>
<dbReference type="Pfam" id="PF00078">
    <property type="entry name" value="RVT_1"/>
    <property type="match status" value="1"/>
</dbReference>
<evidence type="ECO:0000259" key="1">
    <source>
        <dbReference type="Pfam" id="PF00078"/>
    </source>
</evidence>
<keyword evidence="3" id="KW-1185">Reference proteome</keyword>
<accession>A0AAN7NC37</accession>
<protein>
    <recommendedName>
        <fullName evidence="1">Reverse transcriptase domain-containing protein</fullName>
    </recommendedName>
</protein>
<evidence type="ECO:0000313" key="3">
    <source>
        <dbReference type="Proteomes" id="UP001333110"/>
    </source>
</evidence>
<feature type="domain" description="Reverse transcriptase" evidence="1">
    <location>
        <begin position="43"/>
        <end position="116"/>
    </location>
</feature>
<name>A0AAN7NC37_MYCAM</name>
<dbReference type="AlphaFoldDB" id="A0AAN7NC37"/>
<sequence>MRWAEESYRKKRFYVESAKMRHKQMPYIRSHQHPSRERILLDICEMSRYTVHWVKNWLKGRTQRIVVNGAASGWRPVTSGVPQGSILGPALFNIFINDLDAGVECTLSEFADDTKLGGAVDSLEGQDALQRDLDRRALGNH</sequence>
<dbReference type="Proteomes" id="UP001333110">
    <property type="component" value="Unassembled WGS sequence"/>
</dbReference>
<dbReference type="InterPro" id="IPR000477">
    <property type="entry name" value="RT_dom"/>
</dbReference>
<gene>
    <name evidence="2" type="ORF">QYF61_018289</name>
</gene>
<reference evidence="2 3" key="1">
    <citation type="journal article" date="2023" name="J. Hered.">
        <title>Chromosome-level genome of the wood stork (Mycteria americana) provides insight into avian chromosome evolution.</title>
        <authorList>
            <person name="Flamio R. Jr."/>
            <person name="Ramstad K.M."/>
        </authorList>
    </citation>
    <scope>NUCLEOTIDE SEQUENCE [LARGE SCALE GENOMIC DNA]</scope>
    <source>
        <strain evidence="2">JAX WOST 10</strain>
    </source>
</reference>
<dbReference type="EMBL" id="JAUNZN010000014">
    <property type="protein sequence ID" value="KAK4812740.1"/>
    <property type="molecule type" value="Genomic_DNA"/>
</dbReference>